<feature type="region of interest" description="Disordered" evidence="1">
    <location>
        <begin position="1"/>
        <end position="69"/>
    </location>
</feature>
<evidence type="ECO:0000313" key="5">
    <source>
        <dbReference type="Proteomes" id="UP000247702"/>
    </source>
</evidence>
<sequence length="322" mass="37228">MSELPPTATSTYLHAPSYADISSSNNNNESFEKKYMKNSSPTIDNPYKSNKTTPSTTPSPPTSPSKKDLSIVNVSSSSINNSKEKEQKKSVKPQHDDGSRIFTRLGKTFKNFINYIYKKLSRIIELMTYFRLVLALILYSLILVNVIYIYEKKETNFWIEILIQTINLEFTFLTIVGYPKRIRNLPRAIKIWWANRRGEIPTINSYSSKYTEIQKIQINVSKDYKWYVYDTLDLSLNCTPTKLLSIILIWNIGSLAQYGISGILWFIPHTKRPVIPYIILLIIASISELIPIPVVVIQTKRARMANNFEIRYSLKYSIQDTR</sequence>
<evidence type="ECO:0000313" key="4">
    <source>
        <dbReference type="EMBL" id="GES94517.1"/>
    </source>
</evidence>
<organism evidence="3 5">
    <name type="scientific">Rhizophagus clarus</name>
    <dbReference type="NCBI Taxonomy" id="94130"/>
    <lineage>
        <taxon>Eukaryota</taxon>
        <taxon>Fungi</taxon>
        <taxon>Fungi incertae sedis</taxon>
        <taxon>Mucoromycota</taxon>
        <taxon>Glomeromycotina</taxon>
        <taxon>Glomeromycetes</taxon>
        <taxon>Glomerales</taxon>
        <taxon>Glomeraceae</taxon>
        <taxon>Rhizophagus</taxon>
    </lineage>
</organism>
<keyword evidence="5" id="KW-1185">Reference proteome</keyword>
<reference evidence="4" key="2">
    <citation type="submission" date="2019-10" db="EMBL/GenBank/DDBJ databases">
        <title>Conservation and host-specific expression of non-tandemly repeated heterogenous ribosome RNA gene in arbuscular mycorrhizal fungi.</title>
        <authorList>
            <person name="Maeda T."/>
            <person name="Kobayashi Y."/>
            <person name="Nakagawa T."/>
            <person name="Ezawa T."/>
            <person name="Yamaguchi K."/>
            <person name="Bino T."/>
            <person name="Nishimoto Y."/>
            <person name="Shigenobu S."/>
            <person name="Kawaguchi M."/>
        </authorList>
    </citation>
    <scope>NUCLEOTIDE SEQUENCE</scope>
    <source>
        <strain evidence="4">HR1</strain>
    </source>
</reference>
<proteinExistence type="predicted"/>
<feature type="transmembrane region" description="Helical" evidence="2">
    <location>
        <begin position="243"/>
        <end position="268"/>
    </location>
</feature>
<keyword evidence="2" id="KW-1133">Transmembrane helix</keyword>
<dbReference type="AlphaFoldDB" id="A0A2Z6RW78"/>
<comment type="caution">
    <text evidence="3">The sequence shown here is derived from an EMBL/GenBank/DDBJ whole genome shotgun (WGS) entry which is preliminary data.</text>
</comment>
<dbReference type="EMBL" id="BEXD01004083">
    <property type="protein sequence ID" value="GBC06561.1"/>
    <property type="molecule type" value="Genomic_DNA"/>
</dbReference>
<evidence type="ECO:0000256" key="2">
    <source>
        <dbReference type="SAM" id="Phobius"/>
    </source>
</evidence>
<reference evidence="3 5" key="1">
    <citation type="submission" date="2017-11" db="EMBL/GenBank/DDBJ databases">
        <title>The genome of Rhizophagus clarus HR1 reveals common genetic basis of auxotrophy among arbuscular mycorrhizal fungi.</title>
        <authorList>
            <person name="Kobayashi Y."/>
        </authorList>
    </citation>
    <scope>NUCLEOTIDE SEQUENCE [LARGE SCALE GENOMIC DNA]</scope>
    <source>
        <strain evidence="3 5">HR1</strain>
    </source>
</reference>
<dbReference type="Proteomes" id="UP000247702">
    <property type="component" value="Unassembled WGS sequence"/>
</dbReference>
<gene>
    <name evidence="4" type="ORF">RCL2_002125300</name>
    <name evidence="3" type="ORF">RclHR1_06910008</name>
</gene>
<dbReference type="EMBL" id="BLAL01000236">
    <property type="protein sequence ID" value="GES94517.1"/>
    <property type="molecule type" value="Genomic_DNA"/>
</dbReference>
<name>A0A2Z6RW78_9GLOM</name>
<keyword evidence="2" id="KW-0812">Transmembrane</keyword>
<keyword evidence="2" id="KW-0472">Membrane</keyword>
<protein>
    <submittedName>
        <fullName evidence="3">Uncharacterized protein</fullName>
    </submittedName>
</protein>
<dbReference type="Proteomes" id="UP000615446">
    <property type="component" value="Unassembled WGS sequence"/>
</dbReference>
<feature type="transmembrane region" description="Helical" evidence="2">
    <location>
        <begin position="128"/>
        <end position="150"/>
    </location>
</feature>
<accession>A0A2Z6RW78</accession>
<feature type="transmembrane region" description="Helical" evidence="2">
    <location>
        <begin position="274"/>
        <end position="297"/>
    </location>
</feature>
<evidence type="ECO:0000313" key="3">
    <source>
        <dbReference type="EMBL" id="GBC06561.1"/>
    </source>
</evidence>
<dbReference type="OrthoDB" id="2375605at2759"/>
<evidence type="ECO:0000256" key="1">
    <source>
        <dbReference type="SAM" id="MobiDB-lite"/>
    </source>
</evidence>